<comment type="caution">
    <text evidence="2">The sequence shown here is derived from an EMBL/GenBank/DDBJ whole genome shotgun (WGS) entry which is preliminary data.</text>
</comment>
<sequence length="83" mass="8620">MKKVKVLLSAVAVIAVIAGAVATQARQDLQIFVPVDQNKPLDGCVVTQNASAITSVGGTLQYATLSPGACPTVQTRVITFNHN</sequence>
<keyword evidence="3" id="KW-1185">Reference proteome</keyword>
<name>A0ABR7TMQ1_9BACT</name>
<dbReference type="Proteomes" id="UP000659124">
    <property type="component" value="Unassembled WGS sequence"/>
</dbReference>
<reference evidence="2 3" key="1">
    <citation type="submission" date="2020-09" db="EMBL/GenBank/DDBJ databases">
        <title>Genome sequences of type strains of Chitinophaga qingshengii and Chitinophaga varians.</title>
        <authorList>
            <person name="Kittiwongwattana C."/>
        </authorList>
    </citation>
    <scope>NUCLEOTIDE SEQUENCE [LARGE SCALE GENOMIC DNA]</scope>
    <source>
        <strain evidence="2 3">JCM 30026</strain>
    </source>
</reference>
<protein>
    <recommendedName>
        <fullName evidence="4">DUF2282 domain-containing protein</fullName>
    </recommendedName>
</protein>
<feature type="signal peptide" evidence="1">
    <location>
        <begin position="1"/>
        <end position="22"/>
    </location>
</feature>
<dbReference type="RefSeq" id="WP_188088914.1">
    <property type="nucleotide sequence ID" value="NZ_JACVFC010000002.1"/>
</dbReference>
<feature type="chain" id="PRO_5047484759" description="DUF2282 domain-containing protein" evidence="1">
    <location>
        <begin position="23"/>
        <end position="83"/>
    </location>
</feature>
<evidence type="ECO:0008006" key="4">
    <source>
        <dbReference type="Google" id="ProtNLM"/>
    </source>
</evidence>
<organism evidence="2 3">
    <name type="scientific">Chitinophaga qingshengii</name>
    <dbReference type="NCBI Taxonomy" id="1569794"/>
    <lineage>
        <taxon>Bacteria</taxon>
        <taxon>Pseudomonadati</taxon>
        <taxon>Bacteroidota</taxon>
        <taxon>Chitinophagia</taxon>
        <taxon>Chitinophagales</taxon>
        <taxon>Chitinophagaceae</taxon>
        <taxon>Chitinophaga</taxon>
    </lineage>
</organism>
<evidence type="ECO:0000313" key="3">
    <source>
        <dbReference type="Proteomes" id="UP000659124"/>
    </source>
</evidence>
<accession>A0ABR7TMQ1</accession>
<dbReference type="EMBL" id="JACVFC010000002">
    <property type="protein sequence ID" value="MBC9931760.1"/>
    <property type="molecule type" value="Genomic_DNA"/>
</dbReference>
<proteinExistence type="predicted"/>
<keyword evidence="1" id="KW-0732">Signal</keyword>
<evidence type="ECO:0000256" key="1">
    <source>
        <dbReference type="SAM" id="SignalP"/>
    </source>
</evidence>
<evidence type="ECO:0000313" key="2">
    <source>
        <dbReference type="EMBL" id="MBC9931760.1"/>
    </source>
</evidence>
<gene>
    <name evidence="2" type="ORF">ICL07_15340</name>
</gene>